<dbReference type="InterPro" id="IPR016024">
    <property type="entry name" value="ARM-type_fold"/>
</dbReference>
<comment type="subcellular location">
    <subcellularLocation>
        <location evidence="1">Cytoplasm</location>
    </subcellularLocation>
</comment>
<feature type="compositionally biased region" description="Polar residues" evidence="8">
    <location>
        <begin position="286"/>
        <end position="297"/>
    </location>
</feature>
<dbReference type="GO" id="GO:0005737">
    <property type="term" value="C:cytoplasm"/>
    <property type="evidence" value="ECO:0007669"/>
    <property type="project" value="UniProtKB-SubCell"/>
</dbReference>
<feature type="domain" description="PUM-HD" evidence="9">
    <location>
        <begin position="655"/>
        <end position="995"/>
    </location>
</feature>
<dbReference type="AlphaFoldDB" id="A0AAN9FP05"/>
<organism evidence="10 11">
    <name type="scientific">Crotalaria pallida</name>
    <name type="common">Smooth rattlebox</name>
    <name type="synonym">Crotalaria striata</name>
    <dbReference type="NCBI Taxonomy" id="3830"/>
    <lineage>
        <taxon>Eukaryota</taxon>
        <taxon>Viridiplantae</taxon>
        <taxon>Streptophyta</taxon>
        <taxon>Embryophyta</taxon>
        <taxon>Tracheophyta</taxon>
        <taxon>Spermatophyta</taxon>
        <taxon>Magnoliopsida</taxon>
        <taxon>eudicotyledons</taxon>
        <taxon>Gunneridae</taxon>
        <taxon>Pentapetalae</taxon>
        <taxon>rosids</taxon>
        <taxon>fabids</taxon>
        <taxon>Fabales</taxon>
        <taxon>Fabaceae</taxon>
        <taxon>Papilionoideae</taxon>
        <taxon>50 kb inversion clade</taxon>
        <taxon>genistoids sensu lato</taxon>
        <taxon>core genistoids</taxon>
        <taxon>Crotalarieae</taxon>
        <taxon>Crotalaria</taxon>
    </lineage>
</organism>
<dbReference type="PROSITE" id="PS50303">
    <property type="entry name" value="PUM_HD"/>
    <property type="match status" value="1"/>
</dbReference>
<evidence type="ECO:0000313" key="11">
    <source>
        <dbReference type="Proteomes" id="UP001372338"/>
    </source>
</evidence>
<evidence type="ECO:0000256" key="5">
    <source>
        <dbReference type="ARBA" id="ARBA00022884"/>
    </source>
</evidence>
<dbReference type="PROSITE" id="PS50302">
    <property type="entry name" value="PUM"/>
    <property type="match status" value="8"/>
</dbReference>
<keyword evidence="4" id="KW-0810">Translation regulation</keyword>
<sequence length="1013" mass="110877">MSDVAIRSMLKNPEYGEELGVLIERERELSRLRSGSAPPNVEGSLTAVGGLFDSQAAAATGFGGGRGYLGSEEELRADLGYANYYYTNGANLNPRLPPPLTSKEDWRFAQQRLRGSQVGGIGDSRRGVSGDVERSLFSVQPGRESAVEWGGNGDGLIRFPPALGLGSRRRSYADVFQDEINNAASASKQPHRVPSRNVFDDIAEESETHFAFLDQEFNSLQSGGNKQGLSSANNLAGSASQTYASALGASLSRSTTPDSQLLPRAASPCLPPIGDGRSCSADKRTSNGQNSFSAVSSTLNEPDDLVSALAGMNLSANAIVDDEKHHQSPRRNESDYTHDVKRHPYLNKFDSLPFHSHSANEPHLKVSKSSGLGLDLNNYSMYANEQLEPRKAGGISLNSHLKGPSAPTLTSRGYSPAHYQNFDDMSNSYPNYGLNEYAAINPSSPSMMASQIGSRNVSPFFENAAASARGVNALDSRALGSGAALGPMFSASELQNASRLGNHVAGSTNHLPWMDPLYLQYLMSEEIAAAQIAALNESAMNRGYTNNSFMDLLGLQKGYIESLISSQKSHLGGVPYLGKSGSLNRNSYGNPSFGSGMSYPRSPLAGSRYPNSPYGPGSPVSQTERNIHLSGMRNVAGGFMGAWHSDTVSSLDESFASSLLDEFKNNKTKCFELSEIAGHVVEFSADQYGSRFIQQKLETASMDEKNMVFHEIMPQALSLMTDVFGNYVIQKFFEHGTEAQIRELADQLTGHVLALSLQMYGCRVIQKAIEVVTLDQQTKMVAELDGHIMRCVRDQNGNHVVQKCIECVPEDAIHFIVSTFYDQVVTLSTHPYGCRVIQRVLEYCHDPKTQQIMMDEILQSVRMLAQDQYGNYVVQHVLEHGKPHERTAIIKELTGQIVQMSQQKFASNVIEKCLSFGTPTERQALVDEMLGSTDENEQLQVLMKDQFANYVVQKVLETCDDQQLELILNRIKVQFNALKKYTYGKHIVARVEKLVAAGERRISILTLNPAPTV</sequence>
<keyword evidence="5" id="KW-0694">RNA-binding</keyword>
<feature type="repeat" description="Pumilio" evidence="7">
    <location>
        <begin position="747"/>
        <end position="782"/>
    </location>
</feature>
<dbReference type="GO" id="GO:0006417">
    <property type="term" value="P:regulation of translation"/>
    <property type="evidence" value="ECO:0007669"/>
    <property type="project" value="UniProtKB-KW"/>
</dbReference>
<name>A0AAN9FP05_CROPI</name>
<keyword evidence="2" id="KW-0963">Cytoplasm</keyword>
<evidence type="ECO:0000256" key="8">
    <source>
        <dbReference type="SAM" id="MobiDB-lite"/>
    </source>
</evidence>
<dbReference type="SUPFAM" id="SSF48371">
    <property type="entry name" value="ARM repeat"/>
    <property type="match status" value="1"/>
</dbReference>
<comment type="caution">
    <text evidence="10">The sequence shown here is derived from an EMBL/GenBank/DDBJ whole genome shotgun (WGS) entry which is preliminary data.</text>
</comment>
<feature type="repeat" description="Pumilio" evidence="7">
    <location>
        <begin position="711"/>
        <end position="746"/>
    </location>
</feature>
<dbReference type="Pfam" id="PF00806">
    <property type="entry name" value="PUF"/>
    <property type="match status" value="8"/>
</dbReference>
<feature type="repeat" description="Pumilio" evidence="7">
    <location>
        <begin position="819"/>
        <end position="855"/>
    </location>
</feature>
<feature type="repeat" description="Pumilio" evidence="7">
    <location>
        <begin position="892"/>
        <end position="927"/>
    </location>
</feature>
<dbReference type="EMBL" id="JAYWIO010000003">
    <property type="protein sequence ID" value="KAK7276298.1"/>
    <property type="molecule type" value="Genomic_DNA"/>
</dbReference>
<protein>
    <recommendedName>
        <fullName evidence="9">PUM-HD domain-containing protein</fullName>
    </recommendedName>
</protein>
<evidence type="ECO:0000256" key="4">
    <source>
        <dbReference type="ARBA" id="ARBA00022845"/>
    </source>
</evidence>
<keyword evidence="11" id="KW-1185">Reference proteome</keyword>
<reference evidence="10 11" key="1">
    <citation type="submission" date="2024-01" db="EMBL/GenBank/DDBJ databases">
        <title>The genomes of 5 underutilized Papilionoideae crops provide insights into root nodulation and disease resistanc.</title>
        <authorList>
            <person name="Yuan L."/>
        </authorList>
    </citation>
    <scope>NUCLEOTIDE SEQUENCE [LARGE SCALE GENOMIC DNA]</scope>
    <source>
        <strain evidence="10">ZHUSHIDOU_FW_LH</strain>
        <tissue evidence="10">Leaf</tissue>
    </source>
</reference>
<dbReference type="PANTHER" id="PTHR12537">
    <property type="entry name" value="RNA BINDING PROTEIN PUMILIO-RELATED"/>
    <property type="match status" value="1"/>
</dbReference>
<dbReference type="InterPro" id="IPR011989">
    <property type="entry name" value="ARM-like"/>
</dbReference>
<evidence type="ECO:0000313" key="10">
    <source>
        <dbReference type="EMBL" id="KAK7276298.1"/>
    </source>
</evidence>
<dbReference type="Proteomes" id="UP001372338">
    <property type="component" value="Unassembled WGS sequence"/>
</dbReference>
<evidence type="ECO:0000256" key="3">
    <source>
        <dbReference type="ARBA" id="ARBA00022737"/>
    </source>
</evidence>
<feature type="repeat" description="Pumilio" evidence="7">
    <location>
        <begin position="856"/>
        <end position="891"/>
    </location>
</feature>
<dbReference type="InterPro" id="IPR033712">
    <property type="entry name" value="Pumilio_RNA-bd"/>
</dbReference>
<dbReference type="GO" id="GO:0003729">
    <property type="term" value="F:mRNA binding"/>
    <property type="evidence" value="ECO:0007669"/>
    <property type="project" value="UniProtKB-ARBA"/>
</dbReference>
<gene>
    <name evidence="10" type="ORF">RIF29_17437</name>
</gene>
<evidence type="ECO:0000259" key="9">
    <source>
        <dbReference type="PROSITE" id="PS50303"/>
    </source>
</evidence>
<dbReference type="PANTHER" id="PTHR12537:SF187">
    <property type="entry name" value="OS04G0276200 PROTEIN"/>
    <property type="match status" value="1"/>
</dbReference>
<evidence type="ECO:0000256" key="6">
    <source>
        <dbReference type="ARBA" id="ARBA00055193"/>
    </source>
</evidence>
<evidence type="ECO:0000256" key="1">
    <source>
        <dbReference type="ARBA" id="ARBA00004496"/>
    </source>
</evidence>
<dbReference type="FunFam" id="1.25.10.10:FF:000004">
    <property type="entry name" value="Pumilio homolog 1 isoform 2"/>
    <property type="match status" value="1"/>
</dbReference>
<proteinExistence type="predicted"/>
<keyword evidence="3" id="KW-0677">Repeat</keyword>
<accession>A0AAN9FP05</accession>
<feature type="repeat" description="Pumilio" evidence="7">
    <location>
        <begin position="675"/>
        <end position="710"/>
    </location>
</feature>
<feature type="repeat" description="Pumilio" evidence="7">
    <location>
        <begin position="928"/>
        <end position="969"/>
    </location>
</feature>
<dbReference type="CDD" id="cd07920">
    <property type="entry name" value="Pumilio"/>
    <property type="match status" value="1"/>
</dbReference>
<dbReference type="Pfam" id="PF07990">
    <property type="entry name" value="NABP"/>
    <property type="match status" value="1"/>
</dbReference>
<dbReference type="Gene3D" id="1.25.10.10">
    <property type="entry name" value="Leucine-rich Repeat Variant"/>
    <property type="match status" value="1"/>
</dbReference>
<dbReference type="InterPro" id="IPR012940">
    <property type="entry name" value="NABP"/>
</dbReference>
<dbReference type="SMART" id="SM00025">
    <property type="entry name" value="Pumilio"/>
    <property type="match status" value="8"/>
</dbReference>
<feature type="repeat" description="Pumilio" evidence="7">
    <location>
        <begin position="783"/>
        <end position="818"/>
    </location>
</feature>
<dbReference type="InterPro" id="IPR001313">
    <property type="entry name" value="Pumilio_RNA-bd_rpt"/>
</dbReference>
<dbReference type="InterPro" id="IPR033133">
    <property type="entry name" value="PUM-HD"/>
</dbReference>
<feature type="region of interest" description="Disordered" evidence="8">
    <location>
        <begin position="251"/>
        <end position="297"/>
    </location>
</feature>
<evidence type="ECO:0000256" key="2">
    <source>
        <dbReference type="ARBA" id="ARBA00022490"/>
    </source>
</evidence>
<evidence type="ECO:0000256" key="7">
    <source>
        <dbReference type="PROSITE-ProRule" id="PRU00317"/>
    </source>
</evidence>
<comment type="function">
    <text evidence="6">Sequence-specific RNA-binding protein that regulates translation and mRNA stability by binding the 3'-UTR of target mRNAs. Binds the APUM-binding elements (APBEs) in the 3'-UTR mRNA sequence of CLV1, PNH, WUS and FAS2.</text>
</comment>